<dbReference type="PROSITE" id="PS51635">
    <property type="entry name" value="PNPLA"/>
    <property type="match status" value="1"/>
</dbReference>
<evidence type="ECO:0000256" key="4">
    <source>
        <dbReference type="ARBA" id="ARBA00022801"/>
    </source>
</evidence>
<dbReference type="EMBL" id="JACIBY010000001">
    <property type="protein sequence ID" value="MBB3836602.1"/>
    <property type="molecule type" value="Genomic_DNA"/>
</dbReference>
<evidence type="ECO:0000313" key="13">
    <source>
        <dbReference type="Proteomes" id="UP000541352"/>
    </source>
</evidence>
<keyword evidence="7 9" id="KW-0443">Lipid metabolism</keyword>
<dbReference type="InterPro" id="IPR018490">
    <property type="entry name" value="cNMP-bd_dom_sf"/>
</dbReference>
<feature type="short sequence motif" description="GXGXXG" evidence="9">
    <location>
        <begin position="343"/>
        <end position="348"/>
    </location>
</feature>
<dbReference type="Pfam" id="PF24179">
    <property type="entry name" value="NTE_Ploop"/>
    <property type="match status" value="1"/>
</dbReference>
<keyword evidence="5 9" id="KW-0442">Lipid degradation</keyword>
<feature type="domain" description="PNPLA" evidence="11">
    <location>
        <begin position="339"/>
        <end position="505"/>
    </location>
</feature>
<dbReference type="InterPro" id="IPR050301">
    <property type="entry name" value="NTE"/>
</dbReference>
<feature type="domain" description="Cyclic nucleotide-binding" evidence="10">
    <location>
        <begin position="23"/>
        <end position="126"/>
    </location>
</feature>
<dbReference type="PANTHER" id="PTHR14226:SF29">
    <property type="entry name" value="NEUROPATHY TARGET ESTERASE SWS"/>
    <property type="match status" value="1"/>
</dbReference>
<comment type="similarity">
    <text evidence="2">Belongs to the NTE family.</text>
</comment>
<evidence type="ECO:0000313" key="12">
    <source>
        <dbReference type="EMBL" id="MBB3836602.1"/>
    </source>
</evidence>
<name>A0A7W5ZFW2_9BACT</name>
<dbReference type="PROSITE" id="PS50042">
    <property type="entry name" value="CNMP_BINDING_3"/>
    <property type="match status" value="1"/>
</dbReference>
<dbReference type="SUPFAM" id="SSF51206">
    <property type="entry name" value="cAMP-binding domain-like"/>
    <property type="match status" value="1"/>
</dbReference>
<dbReference type="SUPFAM" id="SSF52151">
    <property type="entry name" value="FabD/lysophospholipase-like"/>
    <property type="match status" value="1"/>
</dbReference>
<feature type="short sequence motif" description="DGA/G" evidence="9">
    <location>
        <begin position="492"/>
        <end position="494"/>
    </location>
</feature>
<dbReference type="Pfam" id="PF01734">
    <property type="entry name" value="Patatin"/>
    <property type="match status" value="1"/>
</dbReference>
<keyword evidence="8" id="KW-0472">Membrane</keyword>
<dbReference type="InterPro" id="IPR000595">
    <property type="entry name" value="cNMP-bd_dom"/>
</dbReference>
<evidence type="ECO:0000256" key="2">
    <source>
        <dbReference type="ARBA" id="ARBA00006636"/>
    </source>
</evidence>
<dbReference type="AlphaFoldDB" id="A0A7W5ZFW2"/>
<dbReference type="InterPro" id="IPR018488">
    <property type="entry name" value="cNMP-bd_CS"/>
</dbReference>
<dbReference type="Proteomes" id="UP000541352">
    <property type="component" value="Unassembled WGS sequence"/>
</dbReference>
<evidence type="ECO:0000256" key="9">
    <source>
        <dbReference type="PROSITE-ProRule" id="PRU01161"/>
    </source>
</evidence>
<dbReference type="PROSITE" id="PS00889">
    <property type="entry name" value="CNMP_BINDING_2"/>
    <property type="match status" value="1"/>
</dbReference>
<comment type="subcellular location">
    <subcellularLocation>
        <location evidence="1">Membrane</location>
    </subcellularLocation>
</comment>
<protein>
    <submittedName>
        <fullName evidence="12">NTE family protein</fullName>
    </submittedName>
</protein>
<reference evidence="12 13" key="1">
    <citation type="submission" date="2020-08" db="EMBL/GenBank/DDBJ databases">
        <title>Genomic Encyclopedia of Type Strains, Phase IV (KMG-IV): sequencing the most valuable type-strain genomes for metagenomic binning, comparative biology and taxonomic classification.</title>
        <authorList>
            <person name="Goeker M."/>
        </authorList>
    </citation>
    <scope>NUCLEOTIDE SEQUENCE [LARGE SCALE GENOMIC DNA]</scope>
    <source>
        <strain evidence="12 13">DSM 17976</strain>
    </source>
</reference>
<feature type="active site" description="Nucleophile" evidence="9">
    <location>
        <position position="372"/>
    </location>
</feature>
<dbReference type="InterPro" id="IPR016035">
    <property type="entry name" value="Acyl_Trfase/lysoPLipase"/>
</dbReference>
<feature type="short sequence motif" description="GXSXG" evidence="9">
    <location>
        <begin position="370"/>
        <end position="374"/>
    </location>
</feature>
<evidence type="ECO:0000256" key="3">
    <source>
        <dbReference type="ARBA" id="ARBA00022692"/>
    </source>
</evidence>
<dbReference type="RefSeq" id="WP_183971333.1">
    <property type="nucleotide sequence ID" value="NZ_JACIBY010000001.1"/>
</dbReference>
<accession>A0A7W5ZFW2</accession>
<feature type="active site" description="Proton acceptor" evidence="9">
    <location>
        <position position="492"/>
    </location>
</feature>
<dbReference type="SMART" id="SM00100">
    <property type="entry name" value="cNMP"/>
    <property type="match status" value="1"/>
</dbReference>
<evidence type="ECO:0000256" key="1">
    <source>
        <dbReference type="ARBA" id="ARBA00004370"/>
    </source>
</evidence>
<sequence length="624" mass="69870">MALIQPLANQFHRELLRKNLTRIFGDFDDTLLHSLEPQLQWVEIGGGEQLFAQKDVGDSLYFVISGRLQAQITTEEGTQKVIGEIMRGETVGEMAIFTGEPRSATIVAIRDSVLVKLSKEVFEKVILDYPAVSMNVTKLIISRLKNSQGGRKSVKKPVNICLLALHNSISLPDFSHDLYQALTAKGTVYLASSTAVDEQHGMVGFAQTNKNDRKAYHELSQWLDNQESKHEYMLYVTDSENTEWTQRCIRQADEIFLIADATQPSVLVSHEQSINSRSATTGVPQVLVLLHPSDTVSPRHTREWLSLRPNVKSHYHLRRESSQDMKRLARIMSATAIGFVVAGGGAKGFAHIGVMRALEEFDIPIDFVGGTSVGAMVAAAVSFGEPSETVQRIMKKGAMFNPTKDYNWLPFISLIRGKRIKQMIDDTIEAFVGVRQIDIEDTWRTLFVVSSNYTQAREEVHTRGSMSKYLLASTAIPGVFPPIIDGDDLLVDGGTFNNFPADVMSRAKVGKVIGVDLARDQNYRLDLEEIPSPKQLLQDRFRPKKQRKYRLPSLTSLLLNATLLYSAARRNEAISYSDLYFNPDVSRFGIVSWAAFDTIVEKGYEHAKEVLQNMSSEELASYKS</sequence>
<organism evidence="12 13">
    <name type="scientific">Runella defluvii</name>
    <dbReference type="NCBI Taxonomy" id="370973"/>
    <lineage>
        <taxon>Bacteria</taxon>
        <taxon>Pseudomonadati</taxon>
        <taxon>Bacteroidota</taxon>
        <taxon>Cytophagia</taxon>
        <taxon>Cytophagales</taxon>
        <taxon>Spirosomataceae</taxon>
        <taxon>Runella</taxon>
    </lineage>
</organism>
<comment type="caution">
    <text evidence="12">The sequence shown here is derived from an EMBL/GenBank/DDBJ whole genome shotgun (WGS) entry which is preliminary data.</text>
</comment>
<gene>
    <name evidence="12" type="ORF">FHS57_000584</name>
</gene>
<proteinExistence type="inferred from homology"/>
<dbReference type="PANTHER" id="PTHR14226">
    <property type="entry name" value="NEUROPATHY TARGET ESTERASE/SWISS CHEESE D.MELANOGASTER"/>
    <property type="match status" value="1"/>
</dbReference>
<dbReference type="CDD" id="cd07205">
    <property type="entry name" value="Pat_PNPLA6_PNPLA7_NTE1_like"/>
    <property type="match status" value="1"/>
</dbReference>
<dbReference type="Gene3D" id="3.40.1090.10">
    <property type="entry name" value="Cytosolic phospholipase A2 catalytic domain"/>
    <property type="match status" value="2"/>
</dbReference>
<dbReference type="Gene3D" id="2.60.120.10">
    <property type="entry name" value="Jelly Rolls"/>
    <property type="match status" value="1"/>
</dbReference>
<dbReference type="InterPro" id="IPR056556">
    <property type="entry name" value="NTE1_P-loop_dom"/>
</dbReference>
<evidence type="ECO:0000256" key="8">
    <source>
        <dbReference type="ARBA" id="ARBA00023136"/>
    </source>
</evidence>
<evidence type="ECO:0000256" key="7">
    <source>
        <dbReference type="ARBA" id="ARBA00023098"/>
    </source>
</evidence>
<evidence type="ECO:0000256" key="5">
    <source>
        <dbReference type="ARBA" id="ARBA00022963"/>
    </source>
</evidence>
<keyword evidence="3" id="KW-0812">Transmembrane</keyword>
<dbReference type="GO" id="GO:0004622">
    <property type="term" value="F:phosphatidylcholine lysophospholipase activity"/>
    <property type="evidence" value="ECO:0007669"/>
    <property type="project" value="UniProtKB-ARBA"/>
</dbReference>
<keyword evidence="6" id="KW-1133">Transmembrane helix</keyword>
<evidence type="ECO:0000256" key="6">
    <source>
        <dbReference type="ARBA" id="ARBA00022989"/>
    </source>
</evidence>
<dbReference type="CDD" id="cd00038">
    <property type="entry name" value="CAP_ED"/>
    <property type="match status" value="1"/>
</dbReference>
<dbReference type="GO" id="GO:0016042">
    <property type="term" value="P:lipid catabolic process"/>
    <property type="evidence" value="ECO:0007669"/>
    <property type="project" value="UniProtKB-UniRule"/>
</dbReference>
<dbReference type="InterPro" id="IPR002641">
    <property type="entry name" value="PNPLA_dom"/>
</dbReference>
<evidence type="ECO:0000259" key="10">
    <source>
        <dbReference type="PROSITE" id="PS50042"/>
    </source>
</evidence>
<keyword evidence="13" id="KW-1185">Reference proteome</keyword>
<dbReference type="GO" id="GO:0016020">
    <property type="term" value="C:membrane"/>
    <property type="evidence" value="ECO:0007669"/>
    <property type="project" value="UniProtKB-SubCell"/>
</dbReference>
<dbReference type="Pfam" id="PF00027">
    <property type="entry name" value="cNMP_binding"/>
    <property type="match status" value="1"/>
</dbReference>
<evidence type="ECO:0000259" key="11">
    <source>
        <dbReference type="PROSITE" id="PS51635"/>
    </source>
</evidence>
<keyword evidence="4 9" id="KW-0378">Hydrolase</keyword>
<dbReference type="InterPro" id="IPR014710">
    <property type="entry name" value="RmlC-like_jellyroll"/>
</dbReference>